<gene>
    <name evidence="7" type="primary">trmB</name>
    <name evidence="9" type="ORF">SY85_16895</name>
</gene>
<dbReference type="Pfam" id="PF02390">
    <property type="entry name" value="Methyltransf_4"/>
    <property type="match status" value="1"/>
</dbReference>
<dbReference type="RefSeq" id="WP_066406060.1">
    <property type="nucleotide sequence ID" value="NZ_CP011390.1"/>
</dbReference>
<feature type="binding site" evidence="7">
    <location>
        <position position="152"/>
    </location>
    <ligand>
        <name>substrate</name>
    </ligand>
</feature>
<feature type="binding site" evidence="7">
    <location>
        <position position="42"/>
    </location>
    <ligand>
        <name>S-adenosyl-L-methionine</name>
        <dbReference type="ChEBI" id="CHEBI:59789"/>
    </ligand>
</feature>
<dbReference type="HAMAP" id="MF_01057">
    <property type="entry name" value="tRNA_methyltr_TrmB"/>
    <property type="match status" value="1"/>
</dbReference>
<feature type="binding site" evidence="7">
    <location>
        <begin position="192"/>
        <end position="195"/>
    </location>
    <ligand>
        <name>substrate</name>
    </ligand>
</feature>
<dbReference type="InterPro" id="IPR003358">
    <property type="entry name" value="tRNA_(Gua-N-7)_MeTrfase_Trmb"/>
</dbReference>
<keyword evidence="3 7" id="KW-0489">Methyltransferase</keyword>
<dbReference type="UniPathway" id="UPA00989"/>
<evidence type="ECO:0000256" key="6">
    <source>
        <dbReference type="ARBA" id="ARBA00022694"/>
    </source>
</evidence>
<dbReference type="InterPro" id="IPR029063">
    <property type="entry name" value="SAM-dependent_MTases_sf"/>
</dbReference>
<protein>
    <recommendedName>
        <fullName evidence="7">tRNA (guanine-N(7)-)-methyltransferase</fullName>
        <ecNumber evidence="7">2.1.1.33</ecNumber>
    </recommendedName>
    <alternativeName>
        <fullName evidence="7">tRNA (guanine(46)-N(7))-methyltransferase</fullName>
    </alternativeName>
    <alternativeName>
        <fullName evidence="7">tRNA(m7G46)-methyltransferase</fullName>
    </alternativeName>
</protein>
<dbReference type="OrthoDB" id="9802090at2"/>
<reference evidence="10" key="1">
    <citation type="submission" date="2015-01" db="EMBL/GenBank/DDBJ databases">
        <title>Flavisolibacter sp./LCS9/ whole genome sequencing.</title>
        <authorList>
            <person name="Kim M.K."/>
            <person name="Srinivasan S."/>
            <person name="Lee J.-J."/>
        </authorList>
    </citation>
    <scope>NUCLEOTIDE SEQUENCE [LARGE SCALE GENOMIC DNA]</scope>
    <source>
        <strain evidence="10">LCS9</strain>
    </source>
</reference>
<evidence type="ECO:0000313" key="9">
    <source>
        <dbReference type="EMBL" id="ANE51921.1"/>
    </source>
</evidence>
<dbReference type="PROSITE" id="PS51625">
    <property type="entry name" value="SAM_MT_TRMB"/>
    <property type="match status" value="1"/>
</dbReference>
<dbReference type="NCBIfam" id="NF001080">
    <property type="entry name" value="PRK00121.2-2"/>
    <property type="match status" value="1"/>
</dbReference>
<evidence type="ECO:0000256" key="3">
    <source>
        <dbReference type="ARBA" id="ARBA00022603"/>
    </source>
</evidence>
<dbReference type="EMBL" id="CP011390">
    <property type="protein sequence ID" value="ANE51921.1"/>
    <property type="molecule type" value="Genomic_DNA"/>
</dbReference>
<evidence type="ECO:0000256" key="1">
    <source>
        <dbReference type="ARBA" id="ARBA00000142"/>
    </source>
</evidence>
<organism evidence="9 10">
    <name type="scientific">Flavisolibacter tropicus</name>
    <dbReference type="NCBI Taxonomy" id="1492898"/>
    <lineage>
        <taxon>Bacteria</taxon>
        <taxon>Pseudomonadati</taxon>
        <taxon>Bacteroidota</taxon>
        <taxon>Chitinophagia</taxon>
        <taxon>Chitinophagales</taxon>
        <taxon>Chitinophagaceae</taxon>
        <taxon>Flavisolibacter</taxon>
    </lineage>
</organism>
<proteinExistence type="inferred from homology"/>
<dbReference type="GO" id="GO:0008176">
    <property type="term" value="F:tRNA (guanine(46)-N7)-methyltransferase activity"/>
    <property type="evidence" value="ECO:0007669"/>
    <property type="project" value="UniProtKB-UniRule"/>
</dbReference>
<evidence type="ECO:0000256" key="4">
    <source>
        <dbReference type="ARBA" id="ARBA00022679"/>
    </source>
</evidence>
<dbReference type="STRING" id="1492898.SY85_16895"/>
<dbReference type="Gene3D" id="3.40.50.150">
    <property type="entry name" value="Vaccinia Virus protein VP39"/>
    <property type="match status" value="1"/>
</dbReference>
<comment type="similarity">
    <text evidence="7">Belongs to the class I-like SAM-binding methyltransferase superfamily. TrmB family.</text>
</comment>
<dbReference type="EC" id="2.1.1.33" evidence="7"/>
<accession>A0A172TXT5</accession>
<sequence length="238" mass="27456">MGQKKLVRFAELETFSNVLQYPENMAGNWHAHFNNSNPITLELACGKGEYAVGLGQLYPERNFIGVDLKGNRIWVGAKKARLQNLTNVSFLRTQIDRIAEYFSKGEVEEIWITFPDPQLRLSKTKKRLTHPKFLRMYQQFLKQGGKINLKTDSPDLYAFTKKVISKYGCILLEDSDNIYLQAEVKEDLKIKTHYESLDIAGSSRVHYLRFSLPEQLPGKELDAELQEEVKNESAPDRR</sequence>
<name>A0A172TXT5_9BACT</name>
<keyword evidence="4 7" id="KW-0808">Transferase</keyword>
<dbReference type="GO" id="GO:0043527">
    <property type="term" value="C:tRNA methyltransferase complex"/>
    <property type="evidence" value="ECO:0007669"/>
    <property type="project" value="TreeGrafter"/>
</dbReference>
<evidence type="ECO:0000256" key="7">
    <source>
        <dbReference type="HAMAP-Rule" id="MF_01057"/>
    </source>
</evidence>
<dbReference type="PATRIC" id="fig|1492898.3.peg.3674"/>
<feature type="binding site" evidence="7">
    <location>
        <position position="67"/>
    </location>
    <ligand>
        <name>S-adenosyl-L-methionine</name>
        <dbReference type="ChEBI" id="CHEBI:59789"/>
    </ligand>
</feature>
<dbReference type="InterPro" id="IPR055361">
    <property type="entry name" value="tRNA_methyltr_TrmB_bact"/>
</dbReference>
<comment type="function">
    <text evidence="2 7">Catalyzes the formation of N(7)-methylguanine at position 46 (m7G46) in tRNA.</text>
</comment>
<evidence type="ECO:0000256" key="5">
    <source>
        <dbReference type="ARBA" id="ARBA00022691"/>
    </source>
</evidence>
<reference evidence="9 10" key="2">
    <citation type="journal article" date="2016" name="Int. J. Syst. Evol. Microbiol.">
        <title>Flavisolibacter tropicus sp. nov., isolated from tropical soil.</title>
        <authorList>
            <person name="Lee J.J."/>
            <person name="Kang M.S."/>
            <person name="Kim G.S."/>
            <person name="Lee C.S."/>
            <person name="Lim S."/>
            <person name="Lee J."/>
            <person name="Roh S.H."/>
            <person name="Kang H."/>
            <person name="Ha J.M."/>
            <person name="Bae S."/>
            <person name="Jung H.Y."/>
            <person name="Kim M.K."/>
        </authorList>
    </citation>
    <scope>NUCLEOTIDE SEQUENCE [LARGE SCALE GENOMIC DNA]</scope>
    <source>
        <strain evidence="9 10">LCS9</strain>
    </source>
</reference>
<dbReference type="KEGG" id="fla:SY85_16895"/>
<feature type="binding site" evidence="7">
    <location>
        <position position="116"/>
    </location>
    <ligand>
        <name>S-adenosyl-L-methionine</name>
        <dbReference type="ChEBI" id="CHEBI:59789"/>
    </ligand>
</feature>
<dbReference type="PANTHER" id="PTHR23417">
    <property type="entry name" value="3-DEOXY-D-MANNO-OCTULOSONIC-ACID TRANSFERASE/TRNA GUANINE-N 7 - -METHYLTRANSFERASE"/>
    <property type="match status" value="1"/>
</dbReference>
<comment type="catalytic activity">
    <reaction evidence="1 7">
        <text>guanosine(46) in tRNA + S-adenosyl-L-methionine = N(7)-methylguanosine(46) in tRNA + S-adenosyl-L-homocysteine</text>
        <dbReference type="Rhea" id="RHEA:42708"/>
        <dbReference type="Rhea" id="RHEA-COMP:10188"/>
        <dbReference type="Rhea" id="RHEA-COMP:10189"/>
        <dbReference type="ChEBI" id="CHEBI:57856"/>
        <dbReference type="ChEBI" id="CHEBI:59789"/>
        <dbReference type="ChEBI" id="CHEBI:74269"/>
        <dbReference type="ChEBI" id="CHEBI:74480"/>
        <dbReference type="EC" id="2.1.1.33"/>
    </reaction>
</comment>
<evidence type="ECO:0000256" key="2">
    <source>
        <dbReference type="ARBA" id="ARBA00003015"/>
    </source>
</evidence>
<dbReference type="Proteomes" id="UP000077177">
    <property type="component" value="Chromosome"/>
</dbReference>
<evidence type="ECO:0000256" key="8">
    <source>
        <dbReference type="SAM" id="MobiDB-lite"/>
    </source>
</evidence>
<comment type="caution">
    <text evidence="7">Lacks conserved residue(s) required for the propagation of feature annotation.</text>
</comment>
<dbReference type="AlphaFoldDB" id="A0A172TXT5"/>
<comment type="pathway">
    <text evidence="7">tRNA modification; N(7)-methylguanine-tRNA biosynthesis.</text>
</comment>
<keyword evidence="10" id="KW-1185">Reference proteome</keyword>
<feature type="region of interest" description="Disordered" evidence="8">
    <location>
        <begin position="219"/>
        <end position="238"/>
    </location>
</feature>
<dbReference type="PANTHER" id="PTHR23417:SF14">
    <property type="entry name" value="PENTACOTRIPEPTIDE-REPEAT REGION OF PRORP DOMAIN-CONTAINING PROTEIN"/>
    <property type="match status" value="1"/>
</dbReference>
<dbReference type="SUPFAM" id="SSF53335">
    <property type="entry name" value="S-adenosyl-L-methionine-dependent methyltransferases"/>
    <property type="match status" value="1"/>
</dbReference>
<evidence type="ECO:0000313" key="10">
    <source>
        <dbReference type="Proteomes" id="UP000077177"/>
    </source>
</evidence>
<keyword evidence="6 7" id="KW-0819">tRNA processing</keyword>
<keyword evidence="5 7" id="KW-0949">S-adenosyl-L-methionine</keyword>